<dbReference type="AlphaFoldDB" id="A0A117E1K2"/>
<dbReference type="SUPFAM" id="SSF53474">
    <property type="entry name" value="alpha/beta-Hydrolases"/>
    <property type="match status" value="1"/>
</dbReference>
<dbReference type="VEuPathDB" id="FungiDB:ASPNIDRAFT2_1166736"/>
<dbReference type="InterPro" id="IPR029058">
    <property type="entry name" value="AB_hydrolase_fold"/>
</dbReference>
<dbReference type="Proteomes" id="UP000068243">
    <property type="component" value="Unassembled WGS sequence"/>
</dbReference>
<dbReference type="InterPro" id="IPR050593">
    <property type="entry name" value="LovG"/>
</dbReference>
<dbReference type="OMA" id="LMFSQGC"/>
<dbReference type="EMBL" id="BCMY01000011">
    <property type="protein sequence ID" value="GAQ44193.1"/>
    <property type="molecule type" value="Genomic_DNA"/>
</dbReference>
<reference evidence="4" key="1">
    <citation type="journal article" date="2016" name="Genome Announc.">
        <title>Draft genome sequence of Aspergillus niger strain An76.</title>
        <authorList>
            <person name="Gong W."/>
            <person name="Cheng Z."/>
            <person name="Zhang H."/>
            <person name="Liu L."/>
            <person name="Gao P."/>
            <person name="Wang L."/>
        </authorList>
    </citation>
    <scope>NUCLEOTIDE SEQUENCE [LARGE SCALE GENOMIC DNA]</scope>
    <source>
        <strain evidence="4">An76</strain>
    </source>
</reference>
<evidence type="ECO:0000313" key="4">
    <source>
        <dbReference type="Proteomes" id="UP000068243"/>
    </source>
</evidence>
<dbReference type="GO" id="GO:0016787">
    <property type="term" value="F:hydrolase activity"/>
    <property type="evidence" value="ECO:0007669"/>
    <property type="project" value="UniProtKB-KW"/>
</dbReference>
<dbReference type="VEuPathDB" id="FungiDB:M747DRAFT_293931"/>
<proteinExistence type="predicted"/>
<sequence>MPRILCLHGKGTSGAIFKSQTSALRARLSDLQIDFEFVDGFYSSDPAPGIDLFYPPPYYSFWEQDNIEAVFHSRDWLVNYLRTNGPYDALMMFSQGCAVGSSTALLHLLEEPNQPLPFKAAIFICAGVPLRVLEKVGYKIAPEVWDKDIVTRKALAAQADSSAILSQGSMRWQGEKGISASEADIRKEIAPSNVQIDIPTVHIYGDKDPRWSAGIQLSQACNATKRRMYNHGGGHEVPRTNEVTTGMAELVRWALREAAVIDE</sequence>
<dbReference type="InterPro" id="IPR005645">
    <property type="entry name" value="FSH-like_dom"/>
</dbReference>
<dbReference type="OrthoDB" id="2094269at2759"/>
<accession>A0A117E1K2</accession>
<dbReference type="PANTHER" id="PTHR48070">
    <property type="entry name" value="ESTERASE OVCA2"/>
    <property type="match status" value="1"/>
</dbReference>
<evidence type="ECO:0000313" key="3">
    <source>
        <dbReference type="EMBL" id="GAQ44193.1"/>
    </source>
</evidence>
<dbReference type="GO" id="GO:0005634">
    <property type="term" value="C:nucleus"/>
    <property type="evidence" value="ECO:0007669"/>
    <property type="project" value="TreeGrafter"/>
</dbReference>
<name>A0A117E1K2_ASPNG</name>
<dbReference type="VEuPathDB" id="FungiDB:An03g05110"/>
<gene>
    <name evidence="3" type="ORF">ABL_06854</name>
</gene>
<comment type="caution">
    <text evidence="3">The sequence shown here is derived from an EMBL/GenBank/DDBJ whole genome shotgun (WGS) entry which is preliminary data.</text>
</comment>
<dbReference type="GO" id="GO:0005737">
    <property type="term" value="C:cytoplasm"/>
    <property type="evidence" value="ECO:0007669"/>
    <property type="project" value="TreeGrafter"/>
</dbReference>
<dbReference type="VEuPathDB" id="FungiDB:ATCC64974_74830"/>
<dbReference type="Pfam" id="PF03959">
    <property type="entry name" value="FSH1"/>
    <property type="match status" value="1"/>
</dbReference>
<protein>
    <submittedName>
        <fullName evidence="3">EF-hand calcium-binding domain protein</fullName>
    </submittedName>
</protein>
<dbReference type="GO" id="GO:0019748">
    <property type="term" value="P:secondary metabolic process"/>
    <property type="evidence" value="ECO:0007669"/>
    <property type="project" value="TreeGrafter"/>
</dbReference>
<feature type="domain" description="Serine hydrolase" evidence="2">
    <location>
        <begin position="2"/>
        <end position="244"/>
    </location>
</feature>
<evidence type="ECO:0000259" key="2">
    <source>
        <dbReference type="Pfam" id="PF03959"/>
    </source>
</evidence>
<keyword evidence="1" id="KW-0378">Hydrolase</keyword>
<organism evidence="3 4">
    <name type="scientific">Aspergillus niger</name>
    <dbReference type="NCBI Taxonomy" id="5061"/>
    <lineage>
        <taxon>Eukaryota</taxon>
        <taxon>Fungi</taxon>
        <taxon>Dikarya</taxon>
        <taxon>Ascomycota</taxon>
        <taxon>Pezizomycotina</taxon>
        <taxon>Eurotiomycetes</taxon>
        <taxon>Eurotiomycetidae</taxon>
        <taxon>Eurotiales</taxon>
        <taxon>Aspergillaceae</taxon>
        <taxon>Aspergillus</taxon>
        <taxon>Aspergillus subgen. Circumdati</taxon>
    </lineage>
</organism>
<evidence type="ECO:0000256" key="1">
    <source>
        <dbReference type="ARBA" id="ARBA00022801"/>
    </source>
</evidence>
<dbReference type="Gene3D" id="3.40.50.1820">
    <property type="entry name" value="alpha/beta hydrolase"/>
    <property type="match status" value="1"/>
</dbReference>
<dbReference type="PANTHER" id="PTHR48070:SF7">
    <property type="entry name" value="SERINE HYDROLASE FSH DOMAIN-CONTAINING PROTEIN-RELATED"/>
    <property type="match status" value="1"/>
</dbReference>
<dbReference type="PaxDb" id="5061-CADANGAP00003436"/>